<dbReference type="RefSeq" id="WP_283240017.1">
    <property type="nucleotide sequence ID" value="NZ_JASGBP010000011.1"/>
</dbReference>
<comment type="caution">
    <text evidence="3">The sequence shown here is derived from an EMBL/GenBank/DDBJ whole genome shotgun (WGS) entry which is preliminary data.</text>
</comment>
<evidence type="ECO:0000313" key="4">
    <source>
        <dbReference type="Proteomes" id="UP001230035"/>
    </source>
</evidence>
<evidence type="ECO:0000256" key="1">
    <source>
        <dbReference type="SAM" id="SignalP"/>
    </source>
</evidence>
<protein>
    <recommendedName>
        <fullName evidence="2">Copper-binding protein MbnP-like domain-containing protein</fullName>
    </recommendedName>
</protein>
<dbReference type="Proteomes" id="UP001230035">
    <property type="component" value="Unassembled WGS sequence"/>
</dbReference>
<name>A0ABT6XTE9_9FLAO</name>
<feature type="signal peptide" evidence="1">
    <location>
        <begin position="1"/>
        <end position="19"/>
    </location>
</feature>
<gene>
    <name evidence="3" type="ORF">QHT84_13070</name>
</gene>
<dbReference type="Pfam" id="PF20243">
    <property type="entry name" value="MbnP"/>
    <property type="match status" value="1"/>
</dbReference>
<reference evidence="3 4" key="1">
    <citation type="submission" date="2023-05" db="EMBL/GenBank/DDBJ databases">
        <title>Flavobacterium sedimenti sp. nov., isolated from the sediment.</title>
        <authorList>
            <person name="Wu N."/>
        </authorList>
    </citation>
    <scope>NUCLEOTIDE SEQUENCE [LARGE SCALE GENOMIC DNA]</scope>
    <source>
        <strain evidence="3 4">YZ-48</strain>
    </source>
</reference>
<proteinExistence type="predicted"/>
<dbReference type="EMBL" id="JASGBP010000011">
    <property type="protein sequence ID" value="MDI9258350.1"/>
    <property type="molecule type" value="Genomic_DNA"/>
</dbReference>
<evidence type="ECO:0000313" key="3">
    <source>
        <dbReference type="EMBL" id="MDI9258350.1"/>
    </source>
</evidence>
<organism evidence="3 4">
    <name type="scientific">Flavobacterium sedimenticola</name>
    <dbReference type="NCBI Taxonomy" id="3043286"/>
    <lineage>
        <taxon>Bacteria</taxon>
        <taxon>Pseudomonadati</taxon>
        <taxon>Bacteroidota</taxon>
        <taxon>Flavobacteriia</taxon>
        <taxon>Flavobacteriales</taxon>
        <taxon>Flavobacteriaceae</taxon>
        <taxon>Flavobacterium</taxon>
    </lineage>
</organism>
<feature type="domain" description="Copper-binding protein MbnP-like" evidence="2">
    <location>
        <begin position="23"/>
        <end position="208"/>
    </location>
</feature>
<sequence length="228" mass="25797">MTKRKYTVLFLLFCFQLFAQSNDSLNVNFKVVFDRFPLELNKRYVSTKKDTITVTAFKCYVSDLEIQFADKTVFKEKNSHHLLDLANPSSLQIPITKNSDKIISKVTFNIGIDSTTNTSGALGGDLDPIQGMYWAWQSGYVNMKIEGQSPSCKTRKNQFEFHLGGYLQPYNAMRKKVININNKSDISISIDVSVFFAEVTLATTNSVMIPGKIAMELADLSSKMFYSE</sequence>
<dbReference type="InterPro" id="IPR046863">
    <property type="entry name" value="MbnP-like_dom"/>
</dbReference>
<keyword evidence="4" id="KW-1185">Reference proteome</keyword>
<evidence type="ECO:0000259" key="2">
    <source>
        <dbReference type="Pfam" id="PF20243"/>
    </source>
</evidence>
<accession>A0ABT6XTE9</accession>
<feature type="chain" id="PRO_5046863047" description="Copper-binding protein MbnP-like domain-containing protein" evidence="1">
    <location>
        <begin position="20"/>
        <end position="228"/>
    </location>
</feature>
<keyword evidence="1" id="KW-0732">Signal</keyword>